<evidence type="ECO:0000313" key="3">
    <source>
        <dbReference type="Proteomes" id="UP001497457"/>
    </source>
</evidence>
<keyword evidence="3" id="KW-1185">Reference proteome</keyword>
<feature type="signal peptide" evidence="1">
    <location>
        <begin position="1"/>
        <end position="26"/>
    </location>
</feature>
<dbReference type="AlphaFoldDB" id="A0ABC8VCZ9"/>
<dbReference type="EMBL" id="OZ075111">
    <property type="protein sequence ID" value="CAL4888311.1"/>
    <property type="molecule type" value="Genomic_DNA"/>
</dbReference>
<name>A0ABC8VCZ9_9POAL</name>
<reference evidence="2 3" key="2">
    <citation type="submission" date="2024-10" db="EMBL/GenBank/DDBJ databases">
        <authorList>
            <person name="Ryan C."/>
        </authorList>
    </citation>
    <scope>NUCLEOTIDE SEQUENCE [LARGE SCALE GENOMIC DNA]</scope>
</reference>
<gene>
    <name evidence="2" type="ORF">URODEC1_LOCUS2165</name>
</gene>
<dbReference type="Proteomes" id="UP001497457">
    <property type="component" value="Chromosome 1b"/>
</dbReference>
<evidence type="ECO:0000313" key="2">
    <source>
        <dbReference type="EMBL" id="CAL4888311.1"/>
    </source>
</evidence>
<reference evidence="3" key="1">
    <citation type="submission" date="2024-06" db="EMBL/GenBank/DDBJ databases">
        <authorList>
            <person name="Ryan C."/>
        </authorList>
    </citation>
    <scope>NUCLEOTIDE SEQUENCE [LARGE SCALE GENOMIC DNA]</scope>
</reference>
<sequence>MATKSLLLVPVTLCFLVLLAAQGTEAAADRLLVAVFQGQARCGNNPAGTVISNATVQVVINSTTVMAAGQTTTDGHFLVTANLTMTMERMNLLLSNATIEAVFNTRPQACGGATRLSAPMSINGFGVFGARSKVIAGLRDILGSKAGDAAGGVRPNIAASNGLLSGGILDAIGVTNDANLDKCVLVTAFRLVRGLP</sequence>
<proteinExistence type="predicted"/>
<protein>
    <submittedName>
        <fullName evidence="2">Uncharacterized protein</fullName>
    </submittedName>
</protein>
<feature type="chain" id="PRO_5044791159" evidence="1">
    <location>
        <begin position="27"/>
        <end position="196"/>
    </location>
</feature>
<keyword evidence="1" id="KW-0732">Signal</keyword>
<organism evidence="2 3">
    <name type="scientific">Urochloa decumbens</name>
    <dbReference type="NCBI Taxonomy" id="240449"/>
    <lineage>
        <taxon>Eukaryota</taxon>
        <taxon>Viridiplantae</taxon>
        <taxon>Streptophyta</taxon>
        <taxon>Embryophyta</taxon>
        <taxon>Tracheophyta</taxon>
        <taxon>Spermatophyta</taxon>
        <taxon>Magnoliopsida</taxon>
        <taxon>Liliopsida</taxon>
        <taxon>Poales</taxon>
        <taxon>Poaceae</taxon>
        <taxon>PACMAD clade</taxon>
        <taxon>Panicoideae</taxon>
        <taxon>Panicodae</taxon>
        <taxon>Paniceae</taxon>
        <taxon>Melinidinae</taxon>
        <taxon>Urochloa</taxon>
    </lineage>
</organism>
<accession>A0ABC8VCZ9</accession>
<evidence type="ECO:0000256" key="1">
    <source>
        <dbReference type="SAM" id="SignalP"/>
    </source>
</evidence>